<dbReference type="Proteomes" id="UP001163324">
    <property type="component" value="Chromosome 1"/>
</dbReference>
<gene>
    <name evidence="1" type="ORF">N3K66_000538</name>
</gene>
<evidence type="ECO:0000313" key="2">
    <source>
        <dbReference type="Proteomes" id="UP001163324"/>
    </source>
</evidence>
<name>A0ACC0VCI3_9HYPO</name>
<dbReference type="EMBL" id="CM047940">
    <property type="protein sequence ID" value="KAI9904009.1"/>
    <property type="molecule type" value="Genomic_DNA"/>
</dbReference>
<proteinExistence type="predicted"/>
<comment type="caution">
    <text evidence="1">The sequence shown here is derived from an EMBL/GenBank/DDBJ whole genome shotgun (WGS) entry which is preliminary data.</text>
</comment>
<evidence type="ECO:0000313" key="1">
    <source>
        <dbReference type="EMBL" id="KAI9904009.1"/>
    </source>
</evidence>
<keyword evidence="2" id="KW-1185">Reference proteome</keyword>
<reference evidence="1" key="1">
    <citation type="submission" date="2022-10" db="EMBL/GenBank/DDBJ databases">
        <title>Complete Genome of Trichothecium roseum strain YXFP-22015, a Plant Pathogen Isolated from Citrus.</title>
        <authorList>
            <person name="Wang Y."/>
            <person name="Zhu L."/>
        </authorList>
    </citation>
    <scope>NUCLEOTIDE SEQUENCE</scope>
    <source>
        <strain evidence="1">YXFP-22015</strain>
    </source>
</reference>
<protein>
    <submittedName>
        <fullName evidence="1">Uncharacterized protein</fullName>
    </submittedName>
</protein>
<organism evidence="1 2">
    <name type="scientific">Trichothecium roseum</name>
    <dbReference type="NCBI Taxonomy" id="47278"/>
    <lineage>
        <taxon>Eukaryota</taxon>
        <taxon>Fungi</taxon>
        <taxon>Dikarya</taxon>
        <taxon>Ascomycota</taxon>
        <taxon>Pezizomycotina</taxon>
        <taxon>Sordariomycetes</taxon>
        <taxon>Hypocreomycetidae</taxon>
        <taxon>Hypocreales</taxon>
        <taxon>Hypocreales incertae sedis</taxon>
        <taxon>Trichothecium</taxon>
    </lineage>
</organism>
<sequence>MPREEWFSSVCGAPIVPNTAVSKDVGIYHQILTPSYSVKATFKKSHTSRHGLAINDGHIFAAQDGKSQVHVYSRLRGNQEALVSFTERISSLALSGNVLILGTIEGRLILWETCTGRQVTTPPCHLQAISCIAVTPHHILSASQDSNINVWSLARLLEFDSQPDLAPESTLSNHRGAITDLLVSPGSNPETSFCVSSSKDKTCIFWDYRTGQVLRTLLFPAMPLCLSLDPSGRALVAALEGGALFLADLFGEDPLLGAGSPESTFVVQIGAPLGSADADAGDASCMAFSYDGSCVLTGHTKGKVLKWSLTENNHPVELANLNASVTNVVFAPLVTSERHVQPHTVVKPNQMQRNYTFTAQLKSDAAGETRFDRMFNAQGFLTDTLEEAIVSFMTPPPVESEEDGSFDAFSSFVNDQKRLNKPFLKEHVETI</sequence>
<accession>A0ACC0VCI3</accession>